<dbReference type="EMBL" id="SRLH01000009">
    <property type="protein sequence ID" value="TGD56651.1"/>
    <property type="molecule type" value="Genomic_DNA"/>
</dbReference>
<dbReference type="InterPro" id="IPR037053">
    <property type="entry name" value="Phage_tail_collar_dom_sf"/>
</dbReference>
<dbReference type="AlphaFoldDB" id="A0A4Z0L4M4"/>
<dbReference type="Gene3D" id="3.90.1340.10">
    <property type="entry name" value="Phage tail collar domain"/>
    <property type="match status" value="1"/>
</dbReference>
<dbReference type="SUPFAM" id="SSF88874">
    <property type="entry name" value="Receptor-binding domain of short tail fibre protein gp12"/>
    <property type="match status" value="1"/>
</dbReference>
<name>A0A4Z0L4M4_9FLAO</name>
<protein>
    <submittedName>
        <fullName evidence="2">Phage tail protein</fullName>
    </submittedName>
</protein>
<dbReference type="InterPro" id="IPR011083">
    <property type="entry name" value="Phage_tail_collar_dom"/>
</dbReference>
<accession>A0A4Z0L4M4</accession>
<dbReference type="RefSeq" id="WP_135527424.1">
    <property type="nucleotide sequence ID" value="NZ_SRLH01000009.1"/>
</dbReference>
<keyword evidence="3" id="KW-1185">Reference proteome</keyword>
<comment type="caution">
    <text evidence="2">The sequence shown here is derived from an EMBL/GenBank/DDBJ whole genome shotgun (WGS) entry which is preliminary data.</text>
</comment>
<evidence type="ECO:0000259" key="1">
    <source>
        <dbReference type="Pfam" id="PF07484"/>
    </source>
</evidence>
<sequence>MSTEPFIGEIKIFGFNFAPRGYMTCQGQILSIAQNTALFSLLGTTYGGNGQTTFALPDLQGRRPIGQGQGPGLSPYQMGQVSGTENTTLTTNNMPMHVHGLTAARVNLPVNNNVADSNLPDGAYLAGNNTAALYAEGPQAGKALAPGTLTGTTDVAGGSQPFSLLNPYLCINYSIATEGIFPSRN</sequence>
<proteinExistence type="predicted"/>
<organism evidence="2 3">
    <name type="scientific">Flavobacterium humi</name>
    <dbReference type="NCBI Taxonomy" id="2562683"/>
    <lineage>
        <taxon>Bacteria</taxon>
        <taxon>Pseudomonadati</taxon>
        <taxon>Bacteroidota</taxon>
        <taxon>Flavobacteriia</taxon>
        <taxon>Flavobacteriales</taxon>
        <taxon>Flavobacteriaceae</taxon>
        <taxon>Flavobacterium</taxon>
    </lineage>
</organism>
<evidence type="ECO:0000313" key="2">
    <source>
        <dbReference type="EMBL" id="TGD56651.1"/>
    </source>
</evidence>
<dbReference type="OrthoDB" id="9810174at2"/>
<gene>
    <name evidence="2" type="ORF">E4635_14490</name>
</gene>
<dbReference type="Proteomes" id="UP000297407">
    <property type="component" value="Unassembled WGS sequence"/>
</dbReference>
<feature type="domain" description="Phage tail collar" evidence="1">
    <location>
        <begin position="8"/>
        <end position="63"/>
    </location>
</feature>
<evidence type="ECO:0000313" key="3">
    <source>
        <dbReference type="Proteomes" id="UP000297407"/>
    </source>
</evidence>
<reference evidence="2 3" key="1">
    <citation type="submission" date="2019-04" db="EMBL/GenBank/DDBJ databases">
        <title>Flavobacterium sp. strain DS2-A Genome sequencing and assembly.</title>
        <authorList>
            <person name="Kim I."/>
        </authorList>
    </citation>
    <scope>NUCLEOTIDE SEQUENCE [LARGE SCALE GENOMIC DNA]</scope>
    <source>
        <strain evidence="2 3">DS2-A</strain>
    </source>
</reference>
<dbReference type="Pfam" id="PF07484">
    <property type="entry name" value="Collar"/>
    <property type="match status" value="1"/>
</dbReference>